<evidence type="ECO:0000256" key="9">
    <source>
        <dbReference type="ARBA" id="ARBA00049654"/>
    </source>
</evidence>
<dbReference type="GO" id="GO:0008270">
    <property type="term" value="F:zinc ion binding"/>
    <property type="evidence" value="ECO:0007669"/>
    <property type="project" value="UniProtKB-UniRule"/>
</dbReference>
<dbReference type="Pfam" id="PF04438">
    <property type="entry name" value="zf-HIT"/>
    <property type="match status" value="1"/>
</dbReference>
<dbReference type="SUPFAM" id="SSF144232">
    <property type="entry name" value="HIT/MYND zinc finger-like"/>
    <property type="match status" value="1"/>
</dbReference>
<dbReference type="CDD" id="cd23023">
    <property type="entry name" value="zf-HIT_BCD1"/>
    <property type="match status" value="1"/>
</dbReference>
<feature type="region of interest" description="Disordered" evidence="14">
    <location>
        <begin position="435"/>
        <end position="491"/>
    </location>
</feature>
<dbReference type="PANTHER" id="PTHR13483">
    <property type="entry name" value="BOX C_D SNORNA PROTEIN 1-RELATED"/>
    <property type="match status" value="1"/>
</dbReference>
<evidence type="ECO:0000259" key="15">
    <source>
        <dbReference type="PROSITE" id="PS51083"/>
    </source>
</evidence>
<accession>A0A915B8I4</accession>
<evidence type="ECO:0000313" key="17">
    <source>
        <dbReference type="WBParaSite" id="PgR028_g126_t01"/>
    </source>
</evidence>
<keyword evidence="3" id="KW-0597">Phosphoprotein</keyword>
<evidence type="ECO:0000256" key="14">
    <source>
        <dbReference type="SAM" id="MobiDB-lite"/>
    </source>
</evidence>
<name>A0A915B8I4_PARUN</name>
<keyword evidence="5 13" id="KW-0863">Zinc-finger</keyword>
<dbReference type="GO" id="GO:0000492">
    <property type="term" value="P:box C/D snoRNP assembly"/>
    <property type="evidence" value="ECO:0007669"/>
    <property type="project" value="TreeGrafter"/>
</dbReference>
<dbReference type="GO" id="GO:0048254">
    <property type="term" value="P:snoRNA localization"/>
    <property type="evidence" value="ECO:0007669"/>
    <property type="project" value="TreeGrafter"/>
</dbReference>
<dbReference type="AlphaFoldDB" id="A0A915B8I4"/>
<dbReference type="GO" id="GO:0000463">
    <property type="term" value="P:maturation of LSU-rRNA from tricistronic rRNA transcript (SSU-rRNA, 5.8S rRNA, LSU-rRNA)"/>
    <property type="evidence" value="ECO:0007669"/>
    <property type="project" value="TreeGrafter"/>
</dbReference>
<keyword evidence="2" id="KW-0690">Ribosome biogenesis</keyword>
<evidence type="ECO:0000256" key="5">
    <source>
        <dbReference type="ARBA" id="ARBA00022771"/>
    </source>
</evidence>
<feature type="compositionally biased region" description="Gly residues" evidence="14">
    <location>
        <begin position="399"/>
        <end position="411"/>
    </location>
</feature>
<feature type="region of interest" description="Disordered" evidence="14">
    <location>
        <begin position="375"/>
        <end position="411"/>
    </location>
</feature>
<sequence length="541" mass="60932">MIEESTFEDEAIVNEKSIAVRRCDICEREPFKYRCPRCSLRTCSLPCLKLHKEQLKCNGQRDPATFGAIKRLADFTASIAVNDRKFLNKLKDGAVDVVNTALACVTPALALPSKQIETINEEVLNDMKAPLHHITDKNSSISFDNEQTQQRNSEDSSNSGLEPQTSSITNQDCSNSNGIEEVKNENCDNKIKPLENRSNGGFLTSKQRYLCINAHRRRIWLEISKDKEEDSSRHEQFSDTIFWTIALIFRREEGEGEAKRVIDYTFIANNIPESIAVATLLRQFLKPKKIGPVVNRDELDASKMAPFQEAGIEHILVYMPVPMEDKRRFYVVDSTKKILDNLRNRFILDHPTFIVTLDNQCTDYVALSEQEAQELREAQRQRKREADQAKGDFRNGFGNHRGGGFNRGGYHPRGGFNGEGFDRSGFGRYNRGRGAGRGGWKRSFDGGDGYNGGRGNRWQRGGSSSKRGGGGRCGHDDWESRNMDPIEMSPDALTNASASHFRCSAPPRGDPVMNAWCEAIGMSPEKKPKYDSANLMKDKVN</sequence>
<evidence type="ECO:0000256" key="6">
    <source>
        <dbReference type="ARBA" id="ARBA00022833"/>
    </source>
</evidence>
<dbReference type="GO" id="GO:0005634">
    <property type="term" value="C:nucleus"/>
    <property type="evidence" value="ECO:0007669"/>
    <property type="project" value="TreeGrafter"/>
</dbReference>
<feature type="compositionally biased region" description="Basic and acidic residues" evidence="14">
    <location>
        <begin position="473"/>
        <end position="484"/>
    </location>
</feature>
<keyword evidence="6" id="KW-0862">Zinc</keyword>
<evidence type="ECO:0000256" key="7">
    <source>
        <dbReference type="ARBA" id="ARBA00022843"/>
    </source>
</evidence>
<feature type="compositionally biased region" description="Low complexity" evidence="14">
    <location>
        <begin position="456"/>
        <end position="466"/>
    </location>
</feature>
<comment type="function">
    <text evidence="8">Required for box C/D snoRNAs accumulation involved in snoRNA processing, snoRNA transport to the nucleolus and ribosome biogenesis.</text>
</comment>
<dbReference type="InterPro" id="IPR051639">
    <property type="entry name" value="BCD1"/>
</dbReference>
<feature type="domain" description="HIT-type" evidence="15">
    <location>
        <begin position="23"/>
        <end position="57"/>
    </location>
</feature>
<keyword evidence="7" id="KW-0832">Ubl conjugation</keyword>
<dbReference type="InterPro" id="IPR057721">
    <property type="entry name" value="BCD1_alpha/beta"/>
</dbReference>
<evidence type="ECO:0000256" key="10">
    <source>
        <dbReference type="ARBA" id="ARBA00061949"/>
    </source>
</evidence>
<evidence type="ECO:0000256" key="2">
    <source>
        <dbReference type="ARBA" id="ARBA00022517"/>
    </source>
</evidence>
<feature type="compositionally biased region" description="Polar residues" evidence="14">
    <location>
        <begin position="137"/>
        <end position="177"/>
    </location>
</feature>
<dbReference type="FunFam" id="3.30.60.190:FF:000001">
    <property type="entry name" value="box C/D snoRNA protein 1"/>
    <property type="match status" value="1"/>
</dbReference>
<feature type="compositionally biased region" description="Gly residues" evidence="14">
    <location>
        <begin position="446"/>
        <end position="455"/>
    </location>
</feature>
<evidence type="ECO:0000256" key="11">
    <source>
        <dbReference type="ARBA" id="ARBA00068630"/>
    </source>
</evidence>
<protein>
    <recommendedName>
        <fullName evidence="11">Box C/D snoRNA protein 1</fullName>
    </recommendedName>
    <alternativeName>
        <fullName evidence="12">Zinc finger HIT domain-containing protein 6</fullName>
    </alternativeName>
</protein>
<keyword evidence="1" id="KW-1017">Isopeptide bond</keyword>
<dbReference type="PANTHER" id="PTHR13483:SF11">
    <property type="entry name" value="ZINC FINGER HIT DOMAIN-CONTAINING PROTEIN 3"/>
    <property type="match status" value="1"/>
</dbReference>
<evidence type="ECO:0000256" key="3">
    <source>
        <dbReference type="ARBA" id="ARBA00022553"/>
    </source>
</evidence>
<dbReference type="Gene3D" id="3.30.60.190">
    <property type="match status" value="1"/>
</dbReference>
<dbReference type="WBParaSite" id="PgR028_g126_t01">
    <property type="protein sequence ID" value="PgR028_g126_t01"/>
    <property type="gene ID" value="PgR028_g126"/>
</dbReference>
<evidence type="ECO:0000256" key="12">
    <source>
        <dbReference type="ARBA" id="ARBA00077531"/>
    </source>
</evidence>
<reference evidence="17" key="1">
    <citation type="submission" date="2022-11" db="UniProtKB">
        <authorList>
            <consortium name="WormBaseParasite"/>
        </authorList>
    </citation>
    <scope>IDENTIFICATION</scope>
</reference>
<evidence type="ECO:0000256" key="8">
    <source>
        <dbReference type="ARBA" id="ARBA00049598"/>
    </source>
</evidence>
<feature type="compositionally biased region" description="Basic and acidic residues" evidence="14">
    <location>
        <begin position="375"/>
        <end position="393"/>
    </location>
</feature>
<proteinExistence type="inferred from homology"/>
<comment type="similarity">
    <text evidence="9">Belongs to the BCD1 family.</text>
</comment>
<dbReference type="GO" id="GO:0070761">
    <property type="term" value="C:pre-snoRNP complex"/>
    <property type="evidence" value="ECO:0007669"/>
    <property type="project" value="TreeGrafter"/>
</dbReference>
<dbReference type="Pfam" id="PF25790">
    <property type="entry name" value="BCD1"/>
    <property type="match status" value="1"/>
</dbReference>
<comment type="subunit">
    <text evidence="10">Interacts with FBL, SNU13, NOP58, NUFIP1, RUVBL1, RUVBL2 and TAF9. Interacts (via HIT-type zinc finger) with the RUVBL1/RUVBL2 complex in the presence of ADP.</text>
</comment>
<evidence type="ECO:0000256" key="13">
    <source>
        <dbReference type="PROSITE-ProRule" id="PRU00453"/>
    </source>
</evidence>
<evidence type="ECO:0000256" key="4">
    <source>
        <dbReference type="ARBA" id="ARBA00022723"/>
    </source>
</evidence>
<evidence type="ECO:0000256" key="1">
    <source>
        <dbReference type="ARBA" id="ARBA00022499"/>
    </source>
</evidence>
<keyword evidence="16" id="KW-1185">Reference proteome</keyword>
<feature type="region of interest" description="Disordered" evidence="14">
    <location>
        <begin position="135"/>
        <end position="177"/>
    </location>
</feature>
<organism evidence="16 17">
    <name type="scientific">Parascaris univalens</name>
    <name type="common">Nematode worm</name>
    <dbReference type="NCBI Taxonomy" id="6257"/>
    <lineage>
        <taxon>Eukaryota</taxon>
        <taxon>Metazoa</taxon>
        <taxon>Ecdysozoa</taxon>
        <taxon>Nematoda</taxon>
        <taxon>Chromadorea</taxon>
        <taxon>Rhabditida</taxon>
        <taxon>Spirurina</taxon>
        <taxon>Ascaridomorpha</taxon>
        <taxon>Ascaridoidea</taxon>
        <taxon>Ascarididae</taxon>
        <taxon>Parascaris</taxon>
    </lineage>
</organism>
<keyword evidence="4" id="KW-0479">Metal-binding</keyword>
<dbReference type="InterPro" id="IPR007529">
    <property type="entry name" value="Znf_HIT"/>
</dbReference>
<dbReference type="PROSITE" id="PS51083">
    <property type="entry name" value="ZF_HIT"/>
    <property type="match status" value="1"/>
</dbReference>
<dbReference type="Proteomes" id="UP000887569">
    <property type="component" value="Unplaced"/>
</dbReference>
<evidence type="ECO:0000313" key="16">
    <source>
        <dbReference type="Proteomes" id="UP000887569"/>
    </source>
</evidence>